<dbReference type="PANTHER" id="PTHR36842:SF1">
    <property type="entry name" value="PROTEIN TOLB"/>
    <property type="match status" value="1"/>
</dbReference>
<dbReference type="PANTHER" id="PTHR36842">
    <property type="entry name" value="PROTEIN TOLB HOMOLOG"/>
    <property type="match status" value="1"/>
</dbReference>
<dbReference type="GO" id="GO:0016810">
    <property type="term" value="F:hydrolase activity, acting on carbon-nitrogen (but not peptide) bonds"/>
    <property type="evidence" value="ECO:0007669"/>
    <property type="project" value="InterPro"/>
</dbReference>
<feature type="domain" description="Amidohydrolase-related" evidence="2">
    <location>
        <begin position="864"/>
        <end position="989"/>
    </location>
</feature>
<proteinExistence type="inferred from homology"/>
<dbReference type="InterPro" id="IPR006680">
    <property type="entry name" value="Amidohydro-rel"/>
</dbReference>
<evidence type="ECO:0000259" key="2">
    <source>
        <dbReference type="Pfam" id="PF01979"/>
    </source>
</evidence>
<dbReference type="Pfam" id="PF01979">
    <property type="entry name" value="Amidohydro_1"/>
    <property type="match status" value="1"/>
</dbReference>
<evidence type="ECO:0000313" key="4">
    <source>
        <dbReference type="Proteomes" id="UP001164390"/>
    </source>
</evidence>
<dbReference type="PROSITE" id="PS51318">
    <property type="entry name" value="TAT"/>
    <property type="match status" value="1"/>
</dbReference>
<dbReference type="InterPro" id="IPR011059">
    <property type="entry name" value="Metal-dep_hydrolase_composite"/>
</dbReference>
<gene>
    <name evidence="3" type="ORF">L0C25_19550</name>
</gene>
<dbReference type="InterPro" id="IPR032466">
    <property type="entry name" value="Metal_Hydrolase"/>
</dbReference>
<dbReference type="InterPro" id="IPR006311">
    <property type="entry name" value="TAT_signal"/>
</dbReference>
<evidence type="ECO:0000256" key="1">
    <source>
        <dbReference type="ARBA" id="ARBA00009820"/>
    </source>
</evidence>
<organism evidence="3 4">
    <name type="scientific">Solicola gregarius</name>
    <dbReference type="NCBI Taxonomy" id="2908642"/>
    <lineage>
        <taxon>Bacteria</taxon>
        <taxon>Bacillati</taxon>
        <taxon>Actinomycetota</taxon>
        <taxon>Actinomycetes</taxon>
        <taxon>Propionibacteriales</taxon>
        <taxon>Nocardioidaceae</taxon>
        <taxon>Solicola</taxon>
    </lineage>
</organism>
<dbReference type="AlphaFoldDB" id="A0AA46YLB3"/>
<dbReference type="Gene3D" id="1.20.58.520">
    <property type="entry name" value="Amidohydrolase"/>
    <property type="match status" value="1"/>
</dbReference>
<evidence type="ECO:0000313" key="3">
    <source>
        <dbReference type="EMBL" id="UYM04708.1"/>
    </source>
</evidence>
<keyword evidence="4" id="KW-1185">Reference proteome</keyword>
<dbReference type="Gene3D" id="3.40.50.10910">
    <property type="entry name" value="Amidohydrolase"/>
    <property type="match status" value="1"/>
</dbReference>
<name>A0AA46YLB3_9ACTN</name>
<comment type="similarity">
    <text evidence="1">Belongs to the TolB family.</text>
</comment>
<dbReference type="SUPFAM" id="SSF51556">
    <property type="entry name" value="Metallo-dependent hydrolases"/>
    <property type="match status" value="1"/>
</dbReference>
<dbReference type="Pfam" id="PF07676">
    <property type="entry name" value="PD40"/>
    <property type="match status" value="3"/>
</dbReference>
<reference evidence="3" key="1">
    <citation type="submission" date="2022-01" db="EMBL/GenBank/DDBJ databases">
        <title>Nocardioidaceae gen. sp. A5X3R13.</title>
        <authorList>
            <person name="Lopez Marin M.A."/>
            <person name="Uhlik O."/>
        </authorList>
    </citation>
    <scope>NUCLEOTIDE SEQUENCE</scope>
    <source>
        <strain evidence="3">A5X3R13</strain>
    </source>
</reference>
<accession>A0AA46YLB3</accession>
<dbReference type="Gene3D" id="3.30.110.90">
    <property type="entry name" value="Amidohydrolase"/>
    <property type="match status" value="1"/>
</dbReference>
<dbReference type="Pfam" id="PF26549">
    <property type="entry name" value="Tricorn_N"/>
    <property type="match status" value="1"/>
</dbReference>
<protein>
    <submittedName>
        <fullName evidence="3">Amidohydrolase family protein</fullName>
    </submittedName>
</protein>
<dbReference type="Gene3D" id="2.120.10.30">
    <property type="entry name" value="TolB, C-terminal domain"/>
    <property type="match status" value="3"/>
</dbReference>
<dbReference type="KEGG" id="sgrg:L0C25_19550"/>
<dbReference type="SUPFAM" id="SSF51338">
    <property type="entry name" value="Composite domain of metallo-dependent hydrolases"/>
    <property type="match status" value="1"/>
</dbReference>
<dbReference type="Proteomes" id="UP001164390">
    <property type="component" value="Chromosome"/>
</dbReference>
<sequence>MHDHIDHEHTGTSAGPAVSRRTLLAGTGAAAAIAATGVRADASASPARAAGGLKVHEGTDIAASVSPDGAHIAFDLLGVLWVIPRSGGSARRLTSDLYDITQPQWSPDASELVFQSYRDGVFNLWTVRPDGSGLRQLTEGPYDHREPRWSPDGSRIAFSGDASGSYGIYELEVETGNVVTVVDTAEEEYEPAYSPDGSAIAFAVANTRVDVVDRRSGARETVVSVEEPDIVHQPAWTPDGERVTYHLQSGDTMRLMIGEQPLVGDELAFPFQVSWLSDEEFVYTADGQIRSRRLGAGRYETIGFSAAVRPKRPRYRRRRREFEDRAPQQVKGIGSPVMSPDGRRVAFRALNDLWVMPLGGRPEPLTRDSWWKCDPAWSPDGRELAYSTDRAGTLDIWVRDLRTGNDRQLTSLGDRAALSAAWSPDGTEIAFLDQDGALWTIDVRSKEVQRVFPATFEPGRPTWSADGRVIALAAVSPYSRRYREGQSKILLVDRRSGRARYVDAIKNGSLQTRGDDGPVWSPDGRRMAFAAESALYVLEVGADGTPEGSARKVSDEVCDAPSWSGDSSTLLYLNNGRLRTVDADGGRARTVRVPLTWRNAQAPGTSVVHAGVMWDGESESVRRDVDIVIEGKRIVAVEPHREGRTGTLIDASDRFVMPGLIDMHNHREMAGYAYGARQGRMWLAMGITTTRSPGSPAYHMVEERESIQSGARLGPRYFATGEAIDGRRIYYNFMRPTFSDRQLGKEFERAEALEYDLIKCYVRLPAMWHKRAISFGHRMGVPVTSHYHYPAIAFGGDGMEHTGATNRFGFSRTVTPLGNGYDDVTALFNASHMARTPTLFGSSALYGEDRSLVEDRRTQAFYPPWRVSALTSDADDARDTDQTVALANLRRQVAQALAMVRGGGNVIAGTDAPIDHVAISLHMNLRAMVKYGFTPRAALVTATSAAGDHLNEPIGRLAPGAYADIAIVDGDPLSDIADAAAVDRVIVAGVEHTVDELLEPYESARTRTPGVAPNRVREPVPEPAENDRYWWHGLAYVEHARQSCCAG</sequence>
<dbReference type="Gene3D" id="2.30.40.10">
    <property type="entry name" value="Urease, subunit C, domain 1"/>
    <property type="match status" value="1"/>
</dbReference>
<dbReference type="InterPro" id="IPR011042">
    <property type="entry name" value="6-blade_b-propeller_TolB-like"/>
</dbReference>
<dbReference type="SUPFAM" id="SSF82171">
    <property type="entry name" value="DPP6 N-terminal domain-like"/>
    <property type="match status" value="3"/>
</dbReference>
<dbReference type="InterPro" id="IPR011659">
    <property type="entry name" value="WD40"/>
</dbReference>
<dbReference type="RefSeq" id="WP_271633466.1">
    <property type="nucleotide sequence ID" value="NZ_CP094970.1"/>
</dbReference>
<dbReference type="EMBL" id="CP094970">
    <property type="protein sequence ID" value="UYM04708.1"/>
    <property type="molecule type" value="Genomic_DNA"/>
</dbReference>